<gene>
    <name evidence="2" type="ORF">sL5_06870</name>
</gene>
<proteinExistence type="predicted"/>
<protein>
    <recommendedName>
        <fullName evidence="4">Ankyrin repeat domain-containing protein</fullName>
    </recommendedName>
</protein>
<dbReference type="AlphaFoldDB" id="A0A8J3HPH5"/>
<comment type="caution">
    <text evidence="2">The sequence shown here is derived from an EMBL/GenBank/DDBJ whole genome shotgun (WGS) entry which is preliminary data.</text>
</comment>
<evidence type="ECO:0000256" key="1">
    <source>
        <dbReference type="SAM" id="MobiDB-lite"/>
    </source>
</evidence>
<evidence type="ECO:0008006" key="4">
    <source>
        <dbReference type="Google" id="ProtNLM"/>
    </source>
</evidence>
<dbReference type="SUPFAM" id="SSF48403">
    <property type="entry name" value="Ankyrin repeat"/>
    <property type="match status" value="1"/>
</dbReference>
<accession>A0A8J3HPH5</accession>
<evidence type="ECO:0000313" key="3">
    <source>
        <dbReference type="Proteomes" id="UP000637906"/>
    </source>
</evidence>
<dbReference type="Gene3D" id="1.25.40.20">
    <property type="entry name" value="Ankyrin repeat-containing domain"/>
    <property type="match status" value="1"/>
</dbReference>
<feature type="region of interest" description="Disordered" evidence="1">
    <location>
        <begin position="136"/>
        <end position="161"/>
    </location>
</feature>
<reference evidence="2 3" key="1">
    <citation type="journal article" date="2021" name="Microb. Ecol.">
        <title>Candidatus Mesenet longicola: Novel Endosymbionts of Brontispa longissima that Induce Cytoplasmic Incompatibility.</title>
        <authorList>
            <person name="Takano S."/>
            <person name="Gotoh Y."/>
            <person name="Hayashi T."/>
        </authorList>
    </citation>
    <scope>NUCLEOTIDE SEQUENCE [LARGE SCALE GENOMIC DNA]</scope>
    <source>
        <strain evidence="2">L5</strain>
    </source>
</reference>
<name>A0A8J3HPH5_9RICK</name>
<organism evidence="2 3">
    <name type="scientific">Candidatus Mesenet longicola</name>
    <dbReference type="NCBI Taxonomy" id="1892558"/>
    <lineage>
        <taxon>Bacteria</taxon>
        <taxon>Pseudomonadati</taxon>
        <taxon>Pseudomonadota</taxon>
        <taxon>Alphaproteobacteria</taxon>
        <taxon>Rickettsiales</taxon>
        <taxon>Anaplasmataceae</taxon>
        <taxon>Candidatus Mesenet</taxon>
    </lineage>
</organism>
<feature type="compositionally biased region" description="Basic and acidic residues" evidence="1">
    <location>
        <begin position="139"/>
        <end position="161"/>
    </location>
</feature>
<keyword evidence="3" id="KW-1185">Reference proteome</keyword>
<sequence length="161" mass="17683">MNSDQDDKRKYWSALDKGLFAYTNREVSLGLKKNDISGIEARVSKCASDMNSSPQEVYGNLLCAAAGRGDVKTAEFCMEKGADPNHLYSDKGSGSITPLGYAKNCESSNSETVNFLKSHGATNDTYRSRWDEVSSSLDKCSHSNQEKQDKGKKDKGECKSM</sequence>
<evidence type="ECO:0000313" key="2">
    <source>
        <dbReference type="EMBL" id="GHM59694.1"/>
    </source>
</evidence>
<dbReference type="InterPro" id="IPR036770">
    <property type="entry name" value="Ankyrin_rpt-contain_sf"/>
</dbReference>
<dbReference type="Proteomes" id="UP000637906">
    <property type="component" value="Unassembled WGS sequence"/>
</dbReference>
<dbReference type="EMBL" id="BNGU01000027">
    <property type="protein sequence ID" value="GHM59694.1"/>
    <property type="molecule type" value="Genomic_DNA"/>
</dbReference>